<feature type="compositionally biased region" description="Polar residues" evidence="3">
    <location>
        <begin position="107"/>
        <end position="121"/>
    </location>
</feature>
<name>A0AAW1QVJ7_9CHLO</name>
<evidence type="ECO:0000256" key="1">
    <source>
        <dbReference type="ARBA" id="ARBA00022884"/>
    </source>
</evidence>
<dbReference type="SUPFAM" id="SSF54928">
    <property type="entry name" value="RNA-binding domain, RBD"/>
    <property type="match status" value="3"/>
</dbReference>
<dbReference type="Pfam" id="PF00076">
    <property type="entry name" value="RRM_1"/>
    <property type="match status" value="3"/>
</dbReference>
<organism evidence="5 6">
    <name type="scientific">Apatococcus lobatus</name>
    <dbReference type="NCBI Taxonomy" id="904363"/>
    <lineage>
        <taxon>Eukaryota</taxon>
        <taxon>Viridiplantae</taxon>
        <taxon>Chlorophyta</taxon>
        <taxon>core chlorophytes</taxon>
        <taxon>Trebouxiophyceae</taxon>
        <taxon>Chlorellales</taxon>
        <taxon>Chlorellaceae</taxon>
        <taxon>Apatococcus</taxon>
    </lineage>
</organism>
<dbReference type="SMART" id="SM00360">
    <property type="entry name" value="RRM"/>
    <property type="match status" value="3"/>
</dbReference>
<evidence type="ECO:0000256" key="3">
    <source>
        <dbReference type="SAM" id="MobiDB-lite"/>
    </source>
</evidence>
<feature type="region of interest" description="Disordered" evidence="3">
    <location>
        <begin position="1"/>
        <end position="29"/>
    </location>
</feature>
<feature type="domain" description="RRM" evidence="4">
    <location>
        <begin position="409"/>
        <end position="489"/>
    </location>
</feature>
<feature type="region of interest" description="Disordered" evidence="3">
    <location>
        <begin position="107"/>
        <end position="131"/>
    </location>
</feature>
<protein>
    <recommendedName>
        <fullName evidence="4">RRM domain-containing protein</fullName>
    </recommendedName>
</protein>
<dbReference type="InterPro" id="IPR035979">
    <property type="entry name" value="RBD_domain_sf"/>
</dbReference>
<dbReference type="Gene3D" id="3.30.70.330">
    <property type="match status" value="3"/>
</dbReference>
<dbReference type="PANTHER" id="PTHR48027">
    <property type="entry name" value="HETEROGENEOUS NUCLEAR RIBONUCLEOPROTEIN 87F-RELATED"/>
    <property type="match status" value="1"/>
</dbReference>
<evidence type="ECO:0000313" key="6">
    <source>
        <dbReference type="Proteomes" id="UP001438707"/>
    </source>
</evidence>
<dbReference type="InterPro" id="IPR000504">
    <property type="entry name" value="RRM_dom"/>
</dbReference>
<dbReference type="Proteomes" id="UP001438707">
    <property type="component" value="Unassembled WGS sequence"/>
</dbReference>
<evidence type="ECO:0000313" key="5">
    <source>
        <dbReference type="EMBL" id="KAK9825573.1"/>
    </source>
</evidence>
<feature type="region of interest" description="Disordered" evidence="3">
    <location>
        <begin position="586"/>
        <end position="617"/>
    </location>
</feature>
<feature type="compositionally biased region" description="Polar residues" evidence="3">
    <location>
        <begin position="586"/>
        <end position="595"/>
    </location>
</feature>
<evidence type="ECO:0000256" key="2">
    <source>
        <dbReference type="PROSITE-ProRule" id="PRU00176"/>
    </source>
</evidence>
<evidence type="ECO:0000259" key="4">
    <source>
        <dbReference type="PROSITE" id="PS50102"/>
    </source>
</evidence>
<proteinExistence type="predicted"/>
<keyword evidence="1 2" id="KW-0694">RNA-binding</keyword>
<reference evidence="5 6" key="1">
    <citation type="journal article" date="2024" name="Nat. Commun.">
        <title>Phylogenomics reveals the evolutionary origins of lichenization in chlorophyte algae.</title>
        <authorList>
            <person name="Puginier C."/>
            <person name="Libourel C."/>
            <person name="Otte J."/>
            <person name="Skaloud P."/>
            <person name="Haon M."/>
            <person name="Grisel S."/>
            <person name="Petersen M."/>
            <person name="Berrin J.G."/>
            <person name="Delaux P.M."/>
            <person name="Dal Grande F."/>
            <person name="Keller J."/>
        </authorList>
    </citation>
    <scope>NUCLEOTIDE SEQUENCE [LARGE SCALE GENOMIC DNA]</scope>
    <source>
        <strain evidence="5 6">SAG 2145</strain>
    </source>
</reference>
<feature type="domain" description="RRM" evidence="4">
    <location>
        <begin position="32"/>
        <end position="106"/>
    </location>
</feature>
<dbReference type="AlphaFoldDB" id="A0AAW1QVJ7"/>
<dbReference type="GO" id="GO:0003723">
    <property type="term" value="F:RNA binding"/>
    <property type="evidence" value="ECO:0007669"/>
    <property type="project" value="UniProtKB-UniRule"/>
</dbReference>
<dbReference type="InterPro" id="IPR052462">
    <property type="entry name" value="SLIRP/GR-RBP-like"/>
</dbReference>
<dbReference type="EMBL" id="JALJOS010000024">
    <property type="protein sequence ID" value="KAK9825573.1"/>
    <property type="molecule type" value="Genomic_DNA"/>
</dbReference>
<feature type="region of interest" description="Disordered" evidence="3">
    <location>
        <begin position="264"/>
        <end position="289"/>
    </location>
</feature>
<dbReference type="CDD" id="cd00590">
    <property type="entry name" value="RRM_SF"/>
    <property type="match status" value="1"/>
</dbReference>
<comment type="caution">
    <text evidence="5">The sequence shown here is derived from an EMBL/GenBank/DDBJ whole genome shotgun (WGS) entry which is preliminary data.</text>
</comment>
<accession>A0AAW1QVJ7</accession>
<gene>
    <name evidence="5" type="ORF">WJX74_007012</name>
</gene>
<sequence>MSSTSQALAVGDGKGSAGQTKPAAMEDHPPNSRIFVVCGKAAELELLTGAFEHFGQIQSVKMVRDKGVAYIKFRRASAAATAIETMHEAVLNEGRGPLLKVMLAEAPNTSRRGSHSRQQSDPEGLTDPDNIPARSRLFLVVPKTANGRSIEAEMEAFRDLQYCKTDLIASKGIVFCKYAKSSSALKALEEITERGTLAGYKIKCMLAEPKGKRGRAEIAWSSEPQSPAHQAARFTGGLSHRPSYAAPASPLAGPMAGYQVPYMGGHSQALPPQRPQSHGQQPAVHPAAHAAAAELPPLAPISAPPAHLPGVDAASQAAALNALANLQSIAAAQGAANLGQAPPALLPSRPMDLAALQRHQAGLGALGGLTTGMVPPGGSSLLDNLGFGNPPASAGHPGEMSDETLGSQNRLFVVVHKSVSEPTMRQLFRVFPGMEYCDLKHDHATGLSKGFGYVKFSHSASAMAALEQLNGLEFPPASSHYLKVMWAEPMTPRLPAKYSNLLASESGPPTMADSNFSEGSILQHTAETGDESVALGQHDLAAAVGLQPQMHLRGLATGMLPHDDSTSLSETLDHNVEVAAVQNSLANMSMPQPRQDSPAPESRLRSPGSEVSWDGQSRMSLENGRLYTHLTRPLPDYCLEHIFSKYGKVEYVRLMADKRFGIVKFVTPEPALQAMECLNGSEICGEVLSVLLQNPMQNLRNSKRARMGIT</sequence>
<dbReference type="PROSITE" id="PS50102">
    <property type="entry name" value="RRM"/>
    <property type="match status" value="3"/>
</dbReference>
<dbReference type="InterPro" id="IPR012677">
    <property type="entry name" value="Nucleotide-bd_a/b_plait_sf"/>
</dbReference>
<feature type="domain" description="RRM" evidence="4">
    <location>
        <begin position="619"/>
        <end position="695"/>
    </location>
</feature>
<keyword evidence="6" id="KW-1185">Reference proteome</keyword>